<organism evidence="1 2">
    <name type="scientific">Phytophthora lilii</name>
    <dbReference type="NCBI Taxonomy" id="2077276"/>
    <lineage>
        <taxon>Eukaryota</taxon>
        <taxon>Sar</taxon>
        <taxon>Stramenopiles</taxon>
        <taxon>Oomycota</taxon>
        <taxon>Peronosporomycetes</taxon>
        <taxon>Peronosporales</taxon>
        <taxon>Peronosporaceae</taxon>
        <taxon>Phytophthora</taxon>
    </lineage>
</organism>
<dbReference type="OrthoDB" id="128916at2759"/>
<evidence type="ECO:0000313" key="1">
    <source>
        <dbReference type="EMBL" id="GMF17470.1"/>
    </source>
</evidence>
<name>A0A9W6TNC6_9STRA</name>
<reference evidence="1" key="1">
    <citation type="submission" date="2023-04" db="EMBL/GenBank/DDBJ databases">
        <title>Phytophthora lilii NBRC 32176.</title>
        <authorList>
            <person name="Ichikawa N."/>
            <person name="Sato H."/>
            <person name="Tonouchi N."/>
        </authorList>
    </citation>
    <scope>NUCLEOTIDE SEQUENCE</scope>
    <source>
        <strain evidence="1">NBRC 32176</strain>
    </source>
</reference>
<dbReference type="EMBL" id="BSXW01000283">
    <property type="protein sequence ID" value="GMF17470.1"/>
    <property type="molecule type" value="Genomic_DNA"/>
</dbReference>
<dbReference type="AlphaFoldDB" id="A0A9W6TNC6"/>
<proteinExistence type="predicted"/>
<accession>A0A9W6TNC6</accession>
<gene>
    <name evidence="1" type="ORF">Plil01_000638500</name>
</gene>
<sequence length="225" mass="25505">MNTQGVYLVATVKDYNKHINPFGLALVPQEDQDHWTWFLQTTFNKRAECGFVGWLAVTANKITSYFVASWHLTRYEIAFHPAVADYLDGIDKPHRVKYSFHEAIGLPTFNEITSSLSEQANHWMGNELRSAKPIDGFYLYFVRLSKLMSEKRQMAANWIAKGTPSGLVPKMAKQISDRTAAAQMCDFTPCMKGAYSVQHLGPIRDSWLRAPITSRGLSCINLHLC</sequence>
<protein>
    <submittedName>
        <fullName evidence="1">Unnamed protein product</fullName>
    </submittedName>
</protein>
<evidence type="ECO:0000313" key="2">
    <source>
        <dbReference type="Proteomes" id="UP001165083"/>
    </source>
</evidence>
<comment type="caution">
    <text evidence="1">The sequence shown here is derived from an EMBL/GenBank/DDBJ whole genome shotgun (WGS) entry which is preliminary data.</text>
</comment>
<keyword evidence="2" id="KW-1185">Reference proteome</keyword>
<dbReference type="Proteomes" id="UP001165083">
    <property type="component" value="Unassembled WGS sequence"/>
</dbReference>